<evidence type="ECO:0000313" key="3">
    <source>
        <dbReference type="EMBL" id="PAD20322.1"/>
    </source>
</evidence>
<dbReference type="Pfam" id="PF13702">
    <property type="entry name" value="Lysozyme_like"/>
    <property type="match status" value="1"/>
</dbReference>
<feature type="transmembrane region" description="Helical" evidence="1">
    <location>
        <begin position="21"/>
        <end position="43"/>
    </location>
</feature>
<sequence length="220" mass="24646">MWRVRKVTKKRNRKQQSLFTAFGTVLLFGLGLFFLLFILSVVVENDGNEQQEGRVLSENVLAYRDTIEQELAKSGQESLAPLVLSVMMQESGGRGDDPMQASESKCGEIGCIEDPEESVAYGIAHFLRMLEEADGEEDVAIQSYNFGAGFIGFVNENGGAFSEDLAVQFSQEQYKKVKNPEIYRCIRPESEELDACYGDIQYVEAVYSYLPAAQEAFKDK</sequence>
<dbReference type="SUPFAM" id="SSF53955">
    <property type="entry name" value="Lysozyme-like"/>
    <property type="match status" value="1"/>
</dbReference>
<reference evidence="3 4" key="1">
    <citation type="submission" date="2017-07" db="EMBL/GenBank/DDBJ databases">
        <title>Isolation and whole genome analysis of endospore-forming bacteria from heroin.</title>
        <authorList>
            <person name="Kalinowski J."/>
            <person name="Ahrens B."/>
            <person name="Al-Dilaimi A."/>
            <person name="Winkler A."/>
            <person name="Wibberg D."/>
            <person name="Schleenbecker U."/>
            <person name="Ruckert C."/>
            <person name="Wolfel R."/>
            <person name="Grass G."/>
        </authorList>
    </citation>
    <scope>NUCLEOTIDE SEQUENCE [LARGE SCALE GENOMIC DNA]</scope>
    <source>
        <strain evidence="3 4">7528</strain>
    </source>
</reference>
<evidence type="ECO:0000256" key="1">
    <source>
        <dbReference type="SAM" id="Phobius"/>
    </source>
</evidence>
<organism evidence="3 4">
    <name type="scientific">Terribacillus saccharophilus</name>
    <dbReference type="NCBI Taxonomy" id="361277"/>
    <lineage>
        <taxon>Bacteria</taxon>
        <taxon>Bacillati</taxon>
        <taxon>Bacillota</taxon>
        <taxon>Bacilli</taxon>
        <taxon>Bacillales</taxon>
        <taxon>Bacillaceae</taxon>
        <taxon>Terribacillus</taxon>
    </lineage>
</organism>
<keyword evidence="1" id="KW-1133">Transmembrane helix</keyword>
<evidence type="ECO:0000313" key="4">
    <source>
        <dbReference type="Proteomes" id="UP000216013"/>
    </source>
</evidence>
<evidence type="ECO:0000259" key="2">
    <source>
        <dbReference type="Pfam" id="PF13702"/>
    </source>
</evidence>
<comment type="caution">
    <text evidence="3">The sequence shown here is derived from an EMBL/GenBank/DDBJ whole genome shotgun (WGS) entry which is preliminary data.</text>
</comment>
<keyword evidence="1" id="KW-0472">Membrane</keyword>
<dbReference type="EMBL" id="NPBV01000024">
    <property type="protein sequence ID" value="PAD20322.1"/>
    <property type="molecule type" value="Genomic_DNA"/>
</dbReference>
<dbReference type="AlphaFoldDB" id="A0A268A876"/>
<dbReference type="Proteomes" id="UP000216013">
    <property type="component" value="Unassembled WGS sequence"/>
</dbReference>
<keyword evidence="1" id="KW-0812">Transmembrane</keyword>
<dbReference type="InterPro" id="IPR047194">
    <property type="entry name" value="CwlT-like_lysozyme"/>
</dbReference>
<dbReference type="Gene3D" id="1.10.530.10">
    <property type="match status" value="1"/>
</dbReference>
<dbReference type="InterPro" id="IPR023346">
    <property type="entry name" value="Lysozyme-like_dom_sf"/>
</dbReference>
<feature type="domain" description="CwlT-like lysozyme" evidence="2">
    <location>
        <begin position="57"/>
        <end position="209"/>
    </location>
</feature>
<name>A0A268A876_9BACI</name>
<proteinExistence type="predicted"/>
<dbReference type="CDD" id="cd16891">
    <property type="entry name" value="CwlT-like"/>
    <property type="match status" value="1"/>
</dbReference>
<accession>A0A268A876</accession>
<protein>
    <recommendedName>
        <fullName evidence="2">CwlT-like lysozyme domain-containing protein</fullName>
    </recommendedName>
</protein>
<gene>
    <name evidence="3" type="ORF">CHH64_14655</name>
</gene>